<dbReference type="InterPro" id="IPR058922">
    <property type="entry name" value="WHD_DRP"/>
</dbReference>
<evidence type="ECO:0000256" key="11">
    <source>
        <dbReference type="ARBA" id="ARBA00023136"/>
    </source>
</evidence>
<dbReference type="CDD" id="cd14798">
    <property type="entry name" value="RX-CC_like"/>
    <property type="match status" value="1"/>
</dbReference>
<keyword evidence="11" id="KW-0472">Membrane</keyword>
<keyword evidence="16" id="KW-1185">Reference proteome</keyword>
<dbReference type="InterPro" id="IPR011009">
    <property type="entry name" value="Kinase-like_dom_sf"/>
</dbReference>
<evidence type="ECO:0000256" key="13">
    <source>
        <dbReference type="ARBA" id="ARBA00048679"/>
    </source>
</evidence>
<comment type="caution">
    <text evidence="15">The sequence shown here is derived from an EMBL/GenBank/DDBJ whole genome shotgun (WGS) entry which is preliminary data.</text>
</comment>
<dbReference type="FunFam" id="1.10.510.10:FF:001023">
    <property type="entry name" value="Os07g0541700 protein"/>
    <property type="match status" value="1"/>
</dbReference>
<dbReference type="Pfam" id="PF23598">
    <property type="entry name" value="LRR_14"/>
    <property type="match status" value="1"/>
</dbReference>
<dbReference type="GO" id="GO:0098542">
    <property type="term" value="P:defense response to other organism"/>
    <property type="evidence" value="ECO:0007669"/>
    <property type="project" value="TreeGrafter"/>
</dbReference>
<dbReference type="Gene3D" id="3.80.10.10">
    <property type="entry name" value="Ribonuclease Inhibitor"/>
    <property type="match status" value="1"/>
</dbReference>
<dbReference type="InterPro" id="IPR044974">
    <property type="entry name" value="Disease_R_plants"/>
</dbReference>
<evidence type="ECO:0000256" key="9">
    <source>
        <dbReference type="ARBA" id="ARBA00022840"/>
    </source>
</evidence>
<keyword evidence="7" id="KW-0418">Kinase</keyword>
<evidence type="ECO:0000256" key="6">
    <source>
        <dbReference type="ARBA" id="ARBA00022741"/>
    </source>
</evidence>
<evidence type="ECO:0000256" key="10">
    <source>
        <dbReference type="ARBA" id="ARBA00022989"/>
    </source>
</evidence>
<dbReference type="SUPFAM" id="SSF56112">
    <property type="entry name" value="Protein kinase-like (PK-like)"/>
    <property type="match status" value="1"/>
</dbReference>
<dbReference type="SMART" id="SM00220">
    <property type="entry name" value="S_TKc"/>
    <property type="match status" value="1"/>
</dbReference>
<dbReference type="GO" id="GO:0016787">
    <property type="term" value="F:hydrolase activity"/>
    <property type="evidence" value="ECO:0007669"/>
    <property type="project" value="InterPro"/>
</dbReference>
<dbReference type="Gene3D" id="3.40.50.1820">
    <property type="entry name" value="alpha/beta hydrolase"/>
    <property type="match status" value="1"/>
</dbReference>
<evidence type="ECO:0000256" key="1">
    <source>
        <dbReference type="ARBA" id="ARBA00012513"/>
    </source>
</evidence>
<comment type="catalytic activity">
    <reaction evidence="12">
        <text>L-threonyl-[protein] + ATP = O-phospho-L-threonyl-[protein] + ADP + H(+)</text>
        <dbReference type="Rhea" id="RHEA:46608"/>
        <dbReference type="Rhea" id="RHEA-COMP:11060"/>
        <dbReference type="Rhea" id="RHEA-COMP:11605"/>
        <dbReference type="ChEBI" id="CHEBI:15378"/>
        <dbReference type="ChEBI" id="CHEBI:30013"/>
        <dbReference type="ChEBI" id="CHEBI:30616"/>
        <dbReference type="ChEBI" id="CHEBI:61977"/>
        <dbReference type="ChEBI" id="CHEBI:456216"/>
        <dbReference type="EC" id="2.7.11.1"/>
    </reaction>
</comment>
<keyword evidence="4" id="KW-0812">Transmembrane</keyword>
<keyword evidence="8" id="KW-0611">Plant defense</keyword>
<keyword evidence="9" id="KW-0067">ATP-binding</keyword>
<dbReference type="PANTHER" id="PTHR23155">
    <property type="entry name" value="DISEASE RESISTANCE PROTEIN RP"/>
    <property type="match status" value="1"/>
</dbReference>
<evidence type="ECO:0000256" key="7">
    <source>
        <dbReference type="ARBA" id="ARBA00022777"/>
    </source>
</evidence>
<dbReference type="InterPro" id="IPR041118">
    <property type="entry name" value="Rx_N"/>
</dbReference>
<dbReference type="InterPro" id="IPR000719">
    <property type="entry name" value="Prot_kinase_dom"/>
</dbReference>
<dbReference type="EC" id="2.7.11.1" evidence="1"/>
<keyword evidence="6" id="KW-0547">Nucleotide-binding</keyword>
<dbReference type="SUPFAM" id="SSF53474">
    <property type="entry name" value="alpha/beta-Hydrolases"/>
    <property type="match status" value="1"/>
</dbReference>
<dbReference type="GO" id="GO:0005524">
    <property type="term" value="F:ATP binding"/>
    <property type="evidence" value="ECO:0007669"/>
    <property type="project" value="UniProtKB-KW"/>
</dbReference>
<dbReference type="Gene3D" id="1.10.10.10">
    <property type="entry name" value="Winged helix-like DNA-binding domain superfamily/Winged helix DNA-binding domain"/>
    <property type="match status" value="1"/>
</dbReference>
<dbReference type="Pfam" id="PF01738">
    <property type="entry name" value="DLH"/>
    <property type="match status" value="1"/>
</dbReference>
<dbReference type="InterPro" id="IPR027417">
    <property type="entry name" value="P-loop_NTPase"/>
</dbReference>
<dbReference type="SUPFAM" id="SSF52058">
    <property type="entry name" value="L domain-like"/>
    <property type="match status" value="1"/>
</dbReference>
<dbReference type="Pfam" id="PF23559">
    <property type="entry name" value="WHD_DRP"/>
    <property type="match status" value="1"/>
</dbReference>
<evidence type="ECO:0000256" key="8">
    <source>
        <dbReference type="ARBA" id="ARBA00022821"/>
    </source>
</evidence>
<dbReference type="InterPro" id="IPR038005">
    <property type="entry name" value="RX-like_CC"/>
</dbReference>
<evidence type="ECO:0000256" key="4">
    <source>
        <dbReference type="ARBA" id="ARBA00022692"/>
    </source>
</evidence>
<organism evidence="15 16">
    <name type="scientific">Hevea brasiliensis</name>
    <name type="common">Para rubber tree</name>
    <name type="synonym">Siphonia brasiliensis</name>
    <dbReference type="NCBI Taxonomy" id="3981"/>
    <lineage>
        <taxon>Eukaryota</taxon>
        <taxon>Viridiplantae</taxon>
        <taxon>Streptophyta</taxon>
        <taxon>Embryophyta</taxon>
        <taxon>Tracheophyta</taxon>
        <taxon>Spermatophyta</taxon>
        <taxon>Magnoliopsida</taxon>
        <taxon>eudicotyledons</taxon>
        <taxon>Gunneridae</taxon>
        <taxon>Pentapetalae</taxon>
        <taxon>rosids</taxon>
        <taxon>fabids</taxon>
        <taxon>Malpighiales</taxon>
        <taxon>Euphorbiaceae</taxon>
        <taxon>Crotonoideae</taxon>
        <taxon>Micrandreae</taxon>
        <taxon>Hevea</taxon>
    </lineage>
</organism>
<dbReference type="InterPro" id="IPR029058">
    <property type="entry name" value="AB_hydrolase_fold"/>
</dbReference>
<evidence type="ECO:0000313" key="16">
    <source>
        <dbReference type="Proteomes" id="UP000467840"/>
    </source>
</evidence>
<dbReference type="InterPro" id="IPR036388">
    <property type="entry name" value="WH-like_DNA-bd_sf"/>
</dbReference>
<name>A0A6A6L8M1_HEVBR</name>
<dbReference type="GO" id="GO:0043531">
    <property type="term" value="F:ADP binding"/>
    <property type="evidence" value="ECO:0007669"/>
    <property type="project" value="InterPro"/>
</dbReference>
<evidence type="ECO:0000256" key="5">
    <source>
        <dbReference type="ARBA" id="ARBA00022737"/>
    </source>
</evidence>
<dbReference type="InterPro" id="IPR002925">
    <property type="entry name" value="Dienelactn_hydro"/>
</dbReference>
<dbReference type="Proteomes" id="UP000467840">
    <property type="component" value="Chromosome 18"/>
</dbReference>
<dbReference type="Pfam" id="PF00069">
    <property type="entry name" value="Pkinase"/>
    <property type="match status" value="1"/>
</dbReference>
<comment type="catalytic activity">
    <reaction evidence="13">
        <text>L-seryl-[protein] + ATP = O-phospho-L-seryl-[protein] + ADP + H(+)</text>
        <dbReference type="Rhea" id="RHEA:17989"/>
        <dbReference type="Rhea" id="RHEA-COMP:9863"/>
        <dbReference type="Rhea" id="RHEA-COMP:11604"/>
        <dbReference type="ChEBI" id="CHEBI:15378"/>
        <dbReference type="ChEBI" id="CHEBI:29999"/>
        <dbReference type="ChEBI" id="CHEBI:30616"/>
        <dbReference type="ChEBI" id="CHEBI:83421"/>
        <dbReference type="ChEBI" id="CHEBI:456216"/>
        <dbReference type="EC" id="2.7.11.1"/>
    </reaction>
</comment>
<evidence type="ECO:0000313" key="15">
    <source>
        <dbReference type="EMBL" id="KAF2297314.1"/>
    </source>
</evidence>
<dbReference type="PANTHER" id="PTHR23155:SF1185">
    <property type="entry name" value="DISEASE RESISTANCE RPP8-LIKE PROTEIN 3-RELATED"/>
    <property type="match status" value="1"/>
</dbReference>
<dbReference type="AlphaFoldDB" id="A0A6A6L8M1"/>
<dbReference type="SUPFAM" id="SSF52540">
    <property type="entry name" value="P-loop containing nucleoside triphosphate hydrolases"/>
    <property type="match status" value="1"/>
</dbReference>
<accession>A0A6A6L8M1</accession>
<dbReference type="InterPro" id="IPR055414">
    <property type="entry name" value="LRR_R13L4/SHOC2-like"/>
</dbReference>
<proteinExistence type="predicted"/>
<dbReference type="InterPro" id="IPR042197">
    <property type="entry name" value="Apaf_helical"/>
</dbReference>
<dbReference type="EMBL" id="JAAGAX010000012">
    <property type="protein sequence ID" value="KAF2297314.1"/>
    <property type="molecule type" value="Genomic_DNA"/>
</dbReference>
<dbReference type="FunFam" id="1.10.8.430:FF:000003">
    <property type="entry name" value="Probable disease resistance protein At5g66910"/>
    <property type="match status" value="1"/>
</dbReference>
<keyword evidence="3" id="KW-0808">Transferase</keyword>
<keyword evidence="5" id="KW-0677">Repeat</keyword>
<dbReference type="Gene3D" id="1.10.8.430">
    <property type="entry name" value="Helical domain of apoptotic protease-activating factors"/>
    <property type="match status" value="1"/>
</dbReference>
<reference evidence="15 16" key="1">
    <citation type="journal article" date="2020" name="Mol. Plant">
        <title>The Chromosome-Based Rubber Tree Genome Provides New Insights into Spurge Genome Evolution and Rubber Biosynthesis.</title>
        <authorList>
            <person name="Liu J."/>
            <person name="Shi C."/>
            <person name="Shi C.C."/>
            <person name="Li W."/>
            <person name="Zhang Q.J."/>
            <person name="Zhang Y."/>
            <person name="Li K."/>
            <person name="Lu H.F."/>
            <person name="Shi C."/>
            <person name="Zhu S.T."/>
            <person name="Xiao Z.Y."/>
            <person name="Nan H."/>
            <person name="Yue Y."/>
            <person name="Zhu X.G."/>
            <person name="Wu Y."/>
            <person name="Hong X.N."/>
            <person name="Fan G.Y."/>
            <person name="Tong Y."/>
            <person name="Zhang D."/>
            <person name="Mao C.L."/>
            <person name="Liu Y.L."/>
            <person name="Hao S.J."/>
            <person name="Liu W.Q."/>
            <person name="Lv M.Q."/>
            <person name="Zhang H.B."/>
            <person name="Liu Y."/>
            <person name="Hu-Tang G.R."/>
            <person name="Wang J.P."/>
            <person name="Wang J.H."/>
            <person name="Sun Y.H."/>
            <person name="Ni S.B."/>
            <person name="Chen W.B."/>
            <person name="Zhang X.C."/>
            <person name="Jiao Y.N."/>
            <person name="Eichler E.E."/>
            <person name="Li G.H."/>
            <person name="Liu X."/>
            <person name="Gao L.Z."/>
        </authorList>
    </citation>
    <scope>NUCLEOTIDE SEQUENCE [LARGE SCALE GENOMIC DNA]</scope>
    <source>
        <strain evidence="16">cv. GT1</strain>
        <tissue evidence="15">Leaf</tissue>
    </source>
</reference>
<evidence type="ECO:0000259" key="14">
    <source>
        <dbReference type="PROSITE" id="PS50011"/>
    </source>
</evidence>
<evidence type="ECO:0000256" key="3">
    <source>
        <dbReference type="ARBA" id="ARBA00022679"/>
    </source>
</evidence>
<dbReference type="Gene3D" id="1.10.510.10">
    <property type="entry name" value="Transferase(Phosphotransferase) domain 1"/>
    <property type="match status" value="1"/>
</dbReference>
<dbReference type="InterPro" id="IPR032675">
    <property type="entry name" value="LRR_dom_sf"/>
</dbReference>
<dbReference type="PROSITE" id="PS50011">
    <property type="entry name" value="PROTEIN_KINASE_DOM"/>
    <property type="match status" value="1"/>
</dbReference>
<feature type="domain" description="Protein kinase" evidence="14">
    <location>
        <begin position="1"/>
        <end position="318"/>
    </location>
</feature>
<evidence type="ECO:0000256" key="2">
    <source>
        <dbReference type="ARBA" id="ARBA00022527"/>
    </source>
</evidence>
<sequence>MGICWSSPADVPSPDPPPISTTIDRLNPDTSLVSDRSWQTVASTNFTWASQVSTSLTVPGTNNATENSQASEGIDFEGLSNGILLLSEVRILGKLSHPNLVKLLGYCLENEKFLLVYELLQNGSLNYQLFGKGSVRPLPWDIRFKIALGIARGLAYMHTLDAPIIHRDLKSSNILLDKSYNAKISDFGLAFLGSFASSSHATRSFSGTAGYMDPKYIATGLRAIDKRRPTEQWVLVDWVKTISIKQKEVEKNNGLPADESFLKDADTRQDEEETIRNWVSEIREAAYDVEDIIEEFALKVALRRRSGVVNVIKRYATIAKESVELYRGGRQQHLRRSYSHIVEDDIVGLEEDVKILVEQLNWNVWQQIIAHTRIRDVALYPDPTCFLHQPRYLNDEESWELFKRKAFLARNYPDFRIRAQMEELGREMIGKCTGLPLAIIVLGGLLATKTTIYEWDTVRRNIVSHLRRGKGHEQLFGVSEVLALSYHELPYQLKPCFLHLANFPEDYEIPTKKLIRMWVAEGFISCIHNEEMEEIMEDVAQRYLDELVQRCMVQVVERGSTGRIRTCRMHDLMRDLCLSKAKQENFLETYCQLHANDHSVTHFLHPWVLDLEGIQSHDGKLPKEIGMLIHLRFLSLRDTDIDELPFTIGNLRYLQTLDLLTWNSTVQIPNVIWKMQRLRHLYLPESCGDDSDKWQLATLSDLQTLVNFPAEKCNIKDLLSLTNLKKLVIDDPKFGLLFKSLGASFNHLETLSFVSNEDSTVIQVITESPHLYKLHIEGQIEKLPESHQFSSNLAKLNLQGSKLMEDPMVTLEKLPNLRILRLQMDSFLGSAMVCSDKASAHFQRRCNLDSQRSSIEKVEEDINDEACELVNGVELSIGKGADTISAYLFKAVKNNNGTGILLLSDVFGFEDSSTTDFAYRVACNGYNVLVPDLFRGDPWAKDLPKTKFEQWIAKQEPQRVAKDITTATKWMADEFLAAGISKKLGIIGFCFGGGQVIEVLARDKELVLA</sequence>
<dbReference type="PROSITE" id="PS00108">
    <property type="entry name" value="PROTEIN_KINASE_ST"/>
    <property type="match status" value="1"/>
</dbReference>
<evidence type="ECO:0000256" key="12">
    <source>
        <dbReference type="ARBA" id="ARBA00047899"/>
    </source>
</evidence>
<keyword evidence="10" id="KW-1133">Transmembrane helix</keyword>
<keyword evidence="2" id="KW-0723">Serine/threonine-protein kinase</keyword>
<gene>
    <name evidence="15" type="ORF">GH714_021253</name>
</gene>
<protein>
    <recommendedName>
        <fullName evidence="1">non-specific serine/threonine protein kinase</fullName>
        <ecNumber evidence="1">2.7.11.1</ecNumber>
    </recommendedName>
</protein>
<dbReference type="Gene3D" id="1.20.5.4130">
    <property type="match status" value="1"/>
</dbReference>
<dbReference type="FunFam" id="1.10.10.10:FF:000322">
    <property type="entry name" value="Probable disease resistance protein At1g63360"/>
    <property type="match status" value="1"/>
</dbReference>
<dbReference type="InterPro" id="IPR008271">
    <property type="entry name" value="Ser/Thr_kinase_AS"/>
</dbReference>
<dbReference type="Pfam" id="PF18052">
    <property type="entry name" value="Rx_N"/>
    <property type="match status" value="1"/>
</dbReference>
<dbReference type="GO" id="GO:0004674">
    <property type="term" value="F:protein serine/threonine kinase activity"/>
    <property type="evidence" value="ECO:0007669"/>
    <property type="project" value="UniProtKB-KW"/>
</dbReference>